<dbReference type="InterPro" id="IPR006342">
    <property type="entry name" value="FkbM_mtfrase"/>
</dbReference>
<dbReference type="EMBL" id="LAZR01008682">
    <property type="protein sequence ID" value="KKM77186.1"/>
    <property type="molecule type" value="Genomic_DNA"/>
</dbReference>
<dbReference type="AlphaFoldDB" id="A0A0F9KQZ9"/>
<sequence>MRRETITKYIGCPKIILEFGSYDGIDAILYKNYFQEASVYAIEPDPIMFKILKGKATKMGIQTYQYAITNKATDTVDFYESKFLVQTAGMQIGDPSFAGSLGGPKNKISKVNHFVDTPIQVPAITIKDFCKQQSITHVDFMHIDVEGSLKKVLEGFENIRPKLIFAETIGKGIYIGSNTREEYHQMFYNLGYKKVQNMEENSLYLYKG</sequence>
<dbReference type="NCBIfam" id="TIGR01444">
    <property type="entry name" value="fkbM_fam"/>
    <property type="match status" value="1"/>
</dbReference>
<dbReference type="SUPFAM" id="SSF53335">
    <property type="entry name" value="S-adenosyl-L-methionine-dependent methyltransferases"/>
    <property type="match status" value="1"/>
</dbReference>
<proteinExistence type="predicted"/>
<organism evidence="2">
    <name type="scientific">marine sediment metagenome</name>
    <dbReference type="NCBI Taxonomy" id="412755"/>
    <lineage>
        <taxon>unclassified sequences</taxon>
        <taxon>metagenomes</taxon>
        <taxon>ecological metagenomes</taxon>
    </lineage>
</organism>
<dbReference type="PANTHER" id="PTHR36973">
    <property type="entry name" value="SLL1456 PROTEIN-RELATED"/>
    <property type="match status" value="1"/>
</dbReference>
<evidence type="ECO:0000259" key="1">
    <source>
        <dbReference type="Pfam" id="PF05050"/>
    </source>
</evidence>
<reference evidence="2" key="1">
    <citation type="journal article" date="2015" name="Nature">
        <title>Complex archaea that bridge the gap between prokaryotes and eukaryotes.</title>
        <authorList>
            <person name="Spang A."/>
            <person name="Saw J.H."/>
            <person name="Jorgensen S.L."/>
            <person name="Zaremba-Niedzwiedzka K."/>
            <person name="Martijn J."/>
            <person name="Lind A.E."/>
            <person name="van Eijk R."/>
            <person name="Schleper C."/>
            <person name="Guy L."/>
            <person name="Ettema T.J."/>
        </authorList>
    </citation>
    <scope>NUCLEOTIDE SEQUENCE</scope>
</reference>
<feature type="domain" description="Methyltransferase FkbM" evidence="1">
    <location>
        <begin position="20"/>
        <end position="193"/>
    </location>
</feature>
<comment type="caution">
    <text evidence="2">The sequence shown here is derived from an EMBL/GenBank/DDBJ whole genome shotgun (WGS) entry which is preliminary data.</text>
</comment>
<accession>A0A0F9KQZ9</accession>
<dbReference type="PANTHER" id="PTHR36973:SF4">
    <property type="entry name" value="NODULATION PROTEIN"/>
    <property type="match status" value="1"/>
</dbReference>
<dbReference type="InterPro" id="IPR053188">
    <property type="entry name" value="FkbM_Methyltransferase"/>
</dbReference>
<dbReference type="Gene3D" id="3.40.50.150">
    <property type="entry name" value="Vaccinia Virus protein VP39"/>
    <property type="match status" value="1"/>
</dbReference>
<dbReference type="GO" id="GO:0008171">
    <property type="term" value="F:O-methyltransferase activity"/>
    <property type="evidence" value="ECO:0007669"/>
    <property type="project" value="TreeGrafter"/>
</dbReference>
<evidence type="ECO:0000313" key="2">
    <source>
        <dbReference type="EMBL" id="KKM77186.1"/>
    </source>
</evidence>
<dbReference type="InterPro" id="IPR029063">
    <property type="entry name" value="SAM-dependent_MTases_sf"/>
</dbReference>
<dbReference type="Pfam" id="PF05050">
    <property type="entry name" value="Methyltransf_21"/>
    <property type="match status" value="1"/>
</dbReference>
<name>A0A0F9KQZ9_9ZZZZ</name>
<gene>
    <name evidence="2" type="ORF">LCGC14_1372620</name>
</gene>
<protein>
    <recommendedName>
        <fullName evidence="1">Methyltransferase FkbM domain-containing protein</fullName>
    </recommendedName>
</protein>